<protein>
    <submittedName>
        <fullName evidence="2">Uncharacterized protein</fullName>
    </submittedName>
</protein>
<dbReference type="AlphaFoldDB" id="A0AA40BP51"/>
<name>A0AA40BP51_9PEZI</name>
<sequence>MARDTQVQPYLRADPIDSLVARYDNDQNPTPPHNFLDWMRFDEATLPPRDNLRKARRDQIFAPLDRVKLELPGKIGLEGFGGIIESAHSVIHSHDHLEFMESERDILIPSLESTTEKLSQRELERLEVELFDLTKYNGYCEFLTAVTWSEDGESGSVTLYKVNVGLREDAVGIRPVAAMQGVPKSILVSMRTHEKIKRKAVFVPTDEDAQGFKWKANPSRGPTYVKVQDSVSAQPTVRMRSPSRERSSSHGYRGPSQVDAHGIKATIPQFVALMHSNRSILEQVQTTHIALLDTGDGGVMPAVALVKAPRPNSHAGDGVHVAVLMPNEADWADEHIYWIDEAGLTEFRRRKYWDLIERGRHGSRSRSRHSHSRHASPDDRHKSRSRSRHSGHGGSRSRSRHLSLNDIF</sequence>
<keyword evidence="3" id="KW-1185">Reference proteome</keyword>
<feature type="region of interest" description="Disordered" evidence="1">
    <location>
        <begin position="229"/>
        <end position="258"/>
    </location>
</feature>
<dbReference type="EMBL" id="JAUKUD010000007">
    <property type="protein sequence ID" value="KAK0737877.1"/>
    <property type="molecule type" value="Genomic_DNA"/>
</dbReference>
<evidence type="ECO:0000313" key="3">
    <source>
        <dbReference type="Proteomes" id="UP001172155"/>
    </source>
</evidence>
<feature type="compositionally biased region" description="Basic residues" evidence="1">
    <location>
        <begin position="382"/>
        <end position="401"/>
    </location>
</feature>
<feature type="region of interest" description="Disordered" evidence="1">
    <location>
        <begin position="360"/>
        <end position="408"/>
    </location>
</feature>
<organism evidence="2 3">
    <name type="scientific">Schizothecium vesticola</name>
    <dbReference type="NCBI Taxonomy" id="314040"/>
    <lineage>
        <taxon>Eukaryota</taxon>
        <taxon>Fungi</taxon>
        <taxon>Dikarya</taxon>
        <taxon>Ascomycota</taxon>
        <taxon>Pezizomycotina</taxon>
        <taxon>Sordariomycetes</taxon>
        <taxon>Sordariomycetidae</taxon>
        <taxon>Sordariales</taxon>
        <taxon>Schizotheciaceae</taxon>
        <taxon>Schizothecium</taxon>
    </lineage>
</organism>
<accession>A0AA40BP51</accession>
<feature type="compositionally biased region" description="Basic residues" evidence="1">
    <location>
        <begin position="361"/>
        <end position="374"/>
    </location>
</feature>
<dbReference type="Proteomes" id="UP001172155">
    <property type="component" value="Unassembled WGS sequence"/>
</dbReference>
<evidence type="ECO:0000313" key="2">
    <source>
        <dbReference type="EMBL" id="KAK0737877.1"/>
    </source>
</evidence>
<comment type="caution">
    <text evidence="2">The sequence shown here is derived from an EMBL/GenBank/DDBJ whole genome shotgun (WGS) entry which is preliminary data.</text>
</comment>
<evidence type="ECO:0000256" key="1">
    <source>
        <dbReference type="SAM" id="MobiDB-lite"/>
    </source>
</evidence>
<reference evidence="2" key="1">
    <citation type="submission" date="2023-06" db="EMBL/GenBank/DDBJ databases">
        <title>Genome-scale phylogeny and comparative genomics of the fungal order Sordariales.</title>
        <authorList>
            <consortium name="Lawrence Berkeley National Laboratory"/>
            <person name="Hensen N."/>
            <person name="Bonometti L."/>
            <person name="Westerberg I."/>
            <person name="Brannstrom I.O."/>
            <person name="Guillou S."/>
            <person name="Cros-Aarteil S."/>
            <person name="Calhoun S."/>
            <person name="Haridas S."/>
            <person name="Kuo A."/>
            <person name="Mondo S."/>
            <person name="Pangilinan J."/>
            <person name="Riley R."/>
            <person name="LaButti K."/>
            <person name="Andreopoulos B."/>
            <person name="Lipzen A."/>
            <person name="Chen C."/>
            <person name="Yanf M."/>
            <person name="Daum C."/>
            <person name="Ng V."/>
            <person name="Clum A."/>
            <person name="Steindorff A."/>
            <person name="Ohm R."/>
            <person name="Martin F."/>
            <person name="Silar P."/>
            <person name="Natvig D."/>
            <person name="Lalanne C."/>
            <person name="Gautier V."/>
            <person name="Ament-velasquez S.L."/>
            <person name="Kruys A."/>
            <person name="Hutchinson M.I."/>
            <person name="Powell A.J."/>
            <person name="Barry K."/>
            <person name="Miller A.N."/>
            <person name="Grigoriev I.V."/>
            <person name="Debuchy R."/>
            <person name="Gladieux P."/>
            <person name="Thoren M.H."/>
            <person name="Johannesson H."/>
        </authorList>
    </citation>
    <scope>NUCLEOTIDE SEQUENCE</scope>
    <source>
        <strain evidence="2">SMH3187-1</strain>
    </source>
</reference>
<gene>
    <name evidence="2" type="ORF">B0T18DRAFT_333406</name>
</gene>
<proteinExistence type="predicted"/>